<dbReference type="NCBIfam" id="TIGR04052">
    <property type="entry name" value="MbnP_like_WxW"/>
    <property type="match status" value="1"/>
</dbReference>
<evidence type="ECO:0000256" key="1">
    <source>
        <dbReference type="SAM" id="SignalP"/>
    </source>
</evidence>
<dbReference type="InterPro" id="IPR046863">
    <property type="entry name" value="MbnP-like_dom"/>
</dbReference>
<organism evidence="3 4">
    <name type="scientific">Sphaerotilus natans subsp. natans DSM 6575</name>
    <dbReference type="NCBI Taxonomy" id="1286631"/>
    <lineage>
        <taxon>Bacteria</taxon>
        <taxon>Pseudomonadati</taxon>
        <taxon>Pseudomonadota</taxon>
        <taxon>Betaproteobacteria</taxon>
        <taxon>Burkholderiales</taxon>
        <taxon>Sphaerotilaceae</taxon>
        <taxon>Sphaerotilus</taxon>
    </lineage>
</organism>
<dbReference type="eggNOG" id="ENOG5030DUI">
    <property type="taxonomic scope" value="Bacteria"/>
</dbReference>
<evidence type="ECO:0000259" key="2">
    <source>
        <dbReference type="Pfam" id="PF20243"/>
    </source>
</evidence>
<accession>A0A059KIN6</accession>
<evidence type="ECO:0000313" key="3">
    <source>
        <dbReference type="EMBL" id="KDB50963.1"/>
    </source>
</evidence>
<feature type="chain" id="PRO_5001576472" description="Copper-binding protein MbnP-like domain-containing protein" evidence="1">
    <location>
        <begin position="21"/>
        <end position="344"/>
    </location>
</feature>
<dbReference type="Proteomes" id="UP000026714">
    <property type="component" value="Unassembled WGS sequence"/>
</dbReference>
<keyword evidence="4" id="KW-1185">Reference proteome</keyword>
<dbReference type="RefSeq" id="WP_081838256.1">
    <property type="nucleotide sequence ID" value="NZ_AZRA01000104.1"/>
</dbReference>
<dbReference type="Pfam" id="PF20243">
    <property type="entry name" value="MbnP"/>
    <property type="match status" value="1"/>
</dbReference>
<dbReference type="STRING" id="34103.SAMN05421778_106147"/>
<comment type="caution">
    <text evidence="3">The sequence shown here is derived from an EMBL/GenBank/DDBJ whole genome shotgun (WGS) entry which is preliminary data.</text>
</comment>
<dbReference type="AlphaFoldDB" id="A0A059KIN6"/>
<dbReference type="InterPro" id="IPR023977">
    <property type="entry name" value="MbnP-like"/>
</dbReference>
<proteinExistence type="predicted"/>
<keyword evidence="1" id="KW-0732">Signal</keyword>
<dbReference type="PROSITE" id="PS51257">
    <property type="entry name" value="PROKAR_LIPOPROTEIN"/>
    <property type="match status" value="1"/>
</dbReference>
<evidence type="ECO:0000313" key="4">
    <source>
        <dbReference type="Proteomes" id="UP000026714"/>
    </source>
</evidence>
<dbReference type="EMBL" id="AZRA01000104">
    <property type="protein sequence ID" value="KDB50963.1"/>
    <property type="molecule type" value="Genomic_DNA"/>
</dbReference>
<reference evidence="3 4" key="1">
    <citation type="journal article" date="2014" name="FEMS Microbiol. Ecol.">
        <title>Sphaerotilus natans encrusted with nanoball-shaped Fe(III) oxide minerals formed by nitrate-reducing mixotrophic Fe(II) oxidation.</title>
        <authorList>
            <person name="Park S."/>
            <person name="Kim D.H."/>
            <person name="Lee J.H."/>
            <person name="Hur H.G."/>
        </authorList>
    </citation>
    <scope>NUCLEOTIDE SEQUENCE [LARGE SCALE GENOMIC DNA]</scope>
    <source>
        <strain evidence="3 4">DSM 6575</strain>
    </source>
</reference>
<feature type="signal peptide" evidence="1">
    <location>
        <begin position="1"/>
        <end position="20"/>
    </location>
</feature>
<sequence length="344" mass="34702">MTPFHRSAPTLLKLSPLALAALLGACGGGSDDTGSTTAPAATTQSVAIDFAATVGSTVLNIGDCASTTVSGVATRNGVAVDARLTDLRFYVSNLKLLKADGTAVAVTLDESIWQAKAGDDTIALIDFENGTCTNNSGGTGGTNTRITGSVPAGSYVGAVFTLGVPSSWNHSNPALATTPKPIDSSVPGMAWSWQAGRKFTKIELSPVNATTPDTYTGGVQIINADGTQATTTTAGVTTATANTSVFPYHLGSTGCVADAAATGTGGYTCTSPNQFDVRVAAFNPTSQRLTVDLQALFAGNNVTQNTTGTAGGCMSSASDPQCTAMFTMLDGVKSGGTVFRAIAK</sequence>
<feature type="domain" description="Copper-binding protein MbnP-like" evidence="2">
    <location>
        <begin position="43"/>
        <end position="314"/>
    </location>
</feature>
<dbReference type="PATRIC" id="fig|1286631.3.peg.3388"/>
<name>A0A059KIN6_9BURK</name>
<gene>
    <name evidence="3" type="ORF">X805_34690</name>
</gene>
<protein>
    <recommendedName>
        <fullName evidence="2">Copper-binding protein MbnP-like domain-containing protein</fullName>
    </recommendedName>
</protein>